<dbReference type="AlphaFoldDB" id="A0A6A4FBD4"/>
<dbReference type="GO" id="GO:0003677">
    <property type="term" value="F:DNA binding"/>
    <property type="evidence" value="ECO:0007669"/>
    <property type="project" value="TreeGrafter"/>
</dbReference>
<evidence type="ECO:0000313" key="1">
    <source>
        <dbReference type="EMBL" id="KAE9027681.1"/>
    </source>
</evidence>
<name>A0A6A4FBD4_9STRA</name>
<dbReference type="Proteomes" id="UP000429607">
    <property type="component" value="Unassembled WGS sequence"/>
</dbReference>
<accession>A0A6A4FBD4</accession>
<comment type="caution">
    <text evidence="3">The sequence shown here is derived from an EMBL/GenBank/DDBJ whole genome shotgun (WGS) entry which is preliminary data.</text>
</comment>
<dbReference type="EMBL" id="QXFU01000607">
    <property type="protein sequence ID" value="KAE9027681.1"/>
    <property type="molecule type" value="Genomic_DNA"/>
</dbReference>
<proteinExistence type="predicted"/>
<sequence length="330" mass="36415">MLSPPRPNITAMSTTECCVLAIDATDAGMTIREASKRFNVGRESLRMRCAGFIPLKRRPGPQLLYINEDADAGLLEAIEYRATRGMCIGTSQFRELVRQAAVTSLKPVPDNVPGTKWVQRWVRRHADTISYRKGQILAAKRAECSNEQTVRYYFDNLNKALVDLGLEDQPSRVWNCDENRMTAQGSGGERVLYPKGRGANVRRSNDRENVSIPGCVNAAGERIPPMYICAGARRKMQWLVGAPDGAVADISESSNINTELFLKWLKWFVTKLPAARPPAGIRLKRRADAELKKMERSGGKRARTSSAASPPVLSASLVIATGHVVSFADV</sequence>
<dbReference type="EMBL" id="QXFV01000650">
    <property type="protein sequence ID" value="KAE9031925.1"/>
    <property type="molecule type" value="Genomic_DNA"/>
</dbReference>
<evidence type="ECO:0000313" key="6">
    <source>
        <dbReference type="Proteomes" id="UP000435112"/>
    </source>
</evidence>
<dbReference type="InterPro" id="IPR050863">
    <property type="entry name" value="CenT-Element_Derived"/>
</dbReference>
<dbReference type="PANTHER" id="PTHR19303:SF74">
    <property type="entry name" value="POGO TRANSPOSABLE ELEMENT WITH KRAB DOMAIN"/>
    <property type="match status" value="1"/>
</dbReference>
<reference evidence="3 5" key="1">
    <citation type="submission" date="2018-08" db="EMBL/GenBank/DDBJ databases">
        <title>Genomic investigation of the strawberry pathogen Phytophthora fragariae indicates pathogenicity is determined by transcriptional variation in three key races.</title>
        <authorList>
            <person name="Adams T.M."/>
            <person name="Armitage A.D."/>
            <person name="Sobczyk M.K."/>
            <person name="Bates H.J."/>
            <person name="Dunwell J.M."/>
            <person name="Nellist C.F."/>
            <person name="Harrison R.J."/>
        </authorList>
    </citation>
    <scope>NUCLEOTIDE SEQUENCE [LARGE SCALE GENOMIC DNA]</scope>
    <source>
        <strain evidence="2 4">SCRP249</strain>
        <strain evidence="1 6">SCRP324</strain>
        <strain evidence="3 5">SCRP333</strain>
    </source>
</reference>
<evidence type="ECO:0000313" key="3">
    <source>
        <dbReference type="EMBL" id="KAE9338959.1"/>
    </source>
</evidence>
<evidence type="ECO:0000313" key="4">
    <source>
        <dbReference type="Proteomes" id="UP000429607"/>
    </source>
</evidence>
<dbReference type="Proteomes" id="UP000435112">
    <property type="component" value="Unassembled WGS sequence"/>
</dbReference>
<dbReference type="PANTHER" id="PTHR19303">
    <property type="entry name" value="TRANSPOSON"/>
    <property type="match status" value="1"/>
</dbReference>
<protein>
    <recommendedName>
        <fullName evidence="7">HTH CENPB-type domain-containing protein</fullName>
    </recommendedName>
</protein>
<evidence type="ECO:0000313" key="5">
    <source>
        <dbReference type="Proteomes" id="UP000434957"/>
    </source>
</evidence>
<dbReference type="OrthoDB" id="89444at2759"/>
<dbReference type="GO" id="GO:0005634">
    <property type="term" value="C:nucleus"/>
    <property type="evidence" value="ECO:0007669"/>
    <property type="project" value="TreeGrafter"/>
</dbReference>
<keyword evidence="5" id="KW-1185">Reference proteome</keyword>
<gene>
    <name evidence="2" type="ORF">PR001_g10837</name>
    <name evidence="1" type="ORF">PR002_g10600</name>
    <name evidence="3" type="ORF">PR003_g11250</name>
</gene>
<dbReference type="EMBL" id="QXFT01000641">
    <property type="protein sequence ID" value="KAE9338959.1"/>
    <property type="molecule type" value="Genomic_DNA"/>
</dbReference>
<dbReference type="Proteomes" id="UP000434957">
    <property type="component" value="Unassembled WGS sequence"/>
</dbReference>
<evidence type="ECO:0008006" key="7">
    <source>
        <dbReference type="Google" id="ProtNLM"/>
    </source>
</evidence>
<evidence type="ECO:0000313" key="2">
    <source>
        <dbReference type="EMBL" id="KAE9031925.1"/>
    </source>
</evidence>
<organism evidence="3 5">
    <name type="scientific">Phytophthora rubi</name>
    <dbReference type="NCBI Taxonomy" id="129364"/>
    <lineage>
        <taxon>Eukaryota</taxon>
        <taxon>Sar</taxon>
        <taxon>Stramenopiles</taxon>
        <taxon>Oomycota</taxon>
        <taxon>Peronosporomycetes</taxon>
        <taxon>Peronosporales</taxon>
        <taxon>Peronosporaceae</taxon>
        <taxon>Phytophthora</taxon>
    </lineage>
</organism>